<dbReference type="InterPro" id="IPR050559">
    <property type="entry name" value="P-Pant_transferase_sf"/>
</dbReference>
<dbReference type="GO" id="GO:0019878">
    <property type="term" value="P:lysine biosynthetic process via aminoadipic acid"/>
    <property type="evidence" value="ECO:0007669"/>
    <property type="project" value="TreeGrafter"/>
</dbReference>
<dbReference type="Pfam" id="PF01648">
    <property type="entry name" value="ACPS"/>
    <property type="match status" value="1"/>
</dbReference>
<gene>
    <name evidence="6" type="ORF">CAL12_11095</name>
</gene>
<dbReference type="AlphaFoldDB" id="A0A1W6YJW8"/>
<dbReference type="PANTHER" id="PTHR12215">
    <property type="entry name" value="PHOSPHOPANTETHEINE TRANSFERASE"/>
    <property type="match status" value="1"/>
</dbReference>
<dbReference type="STRING" id="1416806.CAL12_11095"/>
<evidence type="ECO:0000259" key="5">
    <source>
        <dbReference type="Pfam" id="PF22624"/>
    </source>
</evidence>
<dbReference type="Gene3D" id="3.90.470.20">
    <property type="entry name" value="4'-phosphopantetheinyl transferase domain"/>
    <property type="match status" value="1"/>
</dbReference>
<dbReference type="PANTHER" id="PTHR12215:SF10">
    <property type="entry name" value="L-AMINOADIPATE-SEMIALDEHYDE DEHYDROGENASE-PHOSPHOPANTETHEINYL TRANSFERASE"/>
    <property type="match status" value="1"/>
</dbReference>
<comment type="similarity">
    <text evidence="1">Belongs to the P-Pant transferase superfamily. Gsp/Sfp/HetI/AcpT family.</text>
</comment>
<dbReference type="EMBL" id="CP021108">
    <property type="protein sequence ID" value="ARP81331.1"/>
    <property type="molecule type" value="Genomic_DNA"/>
</dbReference>
<dbReference type="InterPro" id="IPR055066">
    <property type="entry name" value="AASDHPPT_N"/>
</dbReference>
<organism evidence="6 7">
    <name type="scientific">Bordetella genomosp. 8</name>
    <dbReference type="NCBI Taxonomy" id="1416806"/>
    <lineage>
        <taxon>Bacteria</taxon>
        <taxon>Pseudomonadati</taxon>
        <taxon>Pseudomonadota</taxon>
        <taxon>Betaproteobacteria</taxon>
        <taxon>Burkholderiales</taxon>
        <taxon>Alcaligenaceae</taxon>
        <taxon>Bordetella</taxon>
    </lineage>
</organism>
<dbReference type="GO" id="GO:0008897">
    <property type="term" value="F:holo-[acyl-carrier-protein] synthase activity"/>
    <property type="evidence" value="ECO:0007669"/>
    <property type="project" value="InterPro"/>
</dbReference>
<reference evidence="6 7" key="1">
    <citation type="submission" date="2017-05" db="EMBL/GenBank/DDBJ databases">
        <title>Complete and WGS of Bordetella genogroups.</title>
        <authorList>
            <person name="Spilker T."/>
            <person name="LiPuma J."/>
        </authorList>
    </citation>
    <scope>NUCLEOTIDE SEQUENCE [LARGE SCALE GENOMIC DNA]</scope>
    <source>
        <strain evidence="6 7">AU19157</strain>
    </source>
</reference>
<protein>
    <submittedName>
        <fullName evidence="6">Uncharacterized protein</fullName>
    </submittedName>
</protein>
<feature type="domain" description="4'-phosphopantetheinyl transferase" evidence="4">
    <location>
        <begin position="147"/>
        <end position="237"/>
    </location>
</feature>
<dbReference type="Proteomes" id="UP000194151">
    <property type="component" value="Chromosome"/>
</dbReference>
<feature type="domain" description="4'-phosphopantetheinyl transferase N-terminal" evidence="5">
    <location>
        <begin position="65"/>
        <end position="141"/>
    </location>
</feature>
<name>A0A1W6YJW8_9BORD</name>
<evidence type="ECO:0000259" key="4">
    <source>
        <dbReference type="Pfam" id="PF01648"/>
    </source>
</evidence>
<proteinExistence type="inferred from homology"/>
<evidence type="ECO:0000256" key="3">
    <source>
        <dbReference type="SAM" id="MobiDB-lite"/>
    </source>
</evidence>
<dbReference type="InterPro" id="IPR008278">
    <property type="entry name" value="4-PPantetheinyl_Trfase_dom"/>
</dbReference>
<dbReference type="SUPFAM" id="SSF56214">
    <property type="entry name" value="4'-phosphopantetheinyl transferase"/>
    <property type="match status" value="2"/>
</dbReference>
<accession>A0A1W6YJW8</accession>
<evidence type="ECO:0000256" key="2">
    <source>
        <dbReference type="ARBA" id="ARBA00022679"/>
    </source>
</evidence>
<feature type="region of interest" description="Disordered" evidence="3">
    <location>
        <begin position="282"/>
        <end position="308"/>
    </location>
</feature>
<keyword evidence="7" id="KW-1185">Reference proteome</keyword>
<dbReference type="GO" id="GO:0000287">
    <property type="term" value="F:magnesium ion binding"/>
    <property type="evidence" value="ECO:0007669"/>
    <property type="project" value="InterPro"/>
</dbReference>
<evidence type="ECO:0000313" key="7">
    <source>
        <dbReference type="Proteomes" id="UP000194151"/>
    </source>
</evidence>
<evidence type="ECO:0000313" key="6">
    <source>
        <dbReference type="EMBL" id="ARP81331.1"/>
    </source>
</evidence>
<dbReference type="KEGG" id="bgv:CAL12_11095"/>
<dbReference type="InterPro" id="IPR037143">
    <property type="entry name" value="4-PPantetheinyl_Trfase_dom_sf"/>
</dbReference>
<dbReference type="Pfam" id="PF22624">
    <property type="entry name" value="AASDHPPT_N"/>
    <property type="match status" value="1"/>
</dbReference>
<dbReference type="GO" id="GO:0005829">
    <property type="term" value="C:cytosol"/>
    <property type="evidence" value="ECO:0007669"/>
    <property type="project" value="TreeGrafter"/>
</dbReference>
<sequence length="308" mass="33502">MAALQSAHYNRCIDIDAANGVPSEHPTGRPGTEPAPLTRLAISRAPPDLRLWRLDLDLQAPLPTSALALLDDAEQARLDRFHRHEDKARFALTRAALKRLLAGDDADASIRFDYTPAGRPVWRDANVHFNVAHSGALALIALSERRAVGVDVEWRTEVDVDALSAIVLTPGERATLQACAAQARRDAFYRYWVCKEAALKATGQGIAEALQRIEVLADDVDADTRGDASRDTRRDSRHETRRIRCVDAGMDDARLLASLELRLLPLPAAYTGAVAWASRDGAAAAGTGGGPSDKRPFSIFNRRSATSK</sequence>
<evidence type="ECO:0000256" key="1">
    <source>
        <dbReference type="ARBA" id="ARBA00010990"/>
    </source>
</evidence>
<keyword evidence="2" id="KW-0808">Transferase</keyword>